<gene>
    <name evidence="2" type="ORF">FCALED_LOCUS11201</name>
</gene>
<evidence type="ECO:0000256" key="1">
    <source>
        <dbReference type="SAM" id="MobiDB-lite"/>
    </source>
</evidence>
<organism evidence="2 3">
    <name type="scientific">Funneliformis caledonium</name>
    <dbReference type="NCBI Taxonomy" id="1117310"/>
    <lineage>
        <taxon>Eukaryota</taxon>
        <taxon>Fungi</taxon>
        <taxon>Fungi incertae sedis</taxon>
        <taxon>Mucoromycota</taxon>
        <taxon>Glomeromycotina</taxon>
        <taxon>Glomeromycetes</taxon>
        <taxon>Glomerales</taxon>
        <taxon>Glomeraceae</taxon>
        <taxon>Funneliformis</taxon>
    </lineage>
</organism>
<dbReference type="Proteomes" id="UP000789570">
    <property type="component" value="Unassembled WGS sequence"/>
</dbReference>
<feature type="non-terminal residue" evidence="2">
    <location>
        <position position="82"/>
    </location>
</feature>
<dbReference type="EMBL" id="CAJVPQ010004549">
    <property type="protein sequence ID" value="CAG8653755.1"/>
    <property type="molecule type" value="Genomic_DNA"/>
</dbReference>
<sequence>MRNKVNFNTLWKRKSRENETPEHCEAHLVKETHEAAAITAAAATIYEVIATTATAATIYEATTAAESKYAKAGSRHFRVARS</sequence>
<keyword evidence="3" id="KW-1185">Reference proteome</keyword>
<reference evidence="2" key="1">
    <citation type="submission" date="2021-06" db="EMBL/GenBank/DDBJ databases">
        <authorList>
            <person name="Kallberg Y."/>
            <person name="Tangrot J."/>
            <person name="Rosling A."/>
        </authorList>
    </citation>
    <scope>NUCLEOTIDE SEQUENCE</scope>
    <source>
        <strain evidence="2">UK204</strain>
    </source>
</reference>
<name>A0A9N9DZB7_9GLOM</name>
<evidence type="ECO:0000313" key="3">
    <source>
        <dbReference type="Proteomes" id="UP000789570"/>
    </source>
</evidence>
<comment type="caution">
    <text evidence="2">The sequence shown here is derived from an EMBL/GenBank/DDBJ whole genome shotgun (WGS) entry which is preliminary data.</text>
</comment>
<dbReference type="AlphaFoldDB" id="A0A9N9DZB7"/>
<feature type="region of interest" description="Disordered" evidence="1">
    <location>
        <begin position="1"/>
        <end position="22"/>
    </location>
</feature>
<protein>
    <submittedName>
        <fullName evidence="2">1692_t:CDS:1</fullName>
    </submittedName>
</protein>
<evidence type="ECO:0000313" key="2">
    <source>
        <dbReference type="EMBL" id="CAG8653755.1"/>
    </source>
</evidence>
<accession>A0A9N9DZB7</accession>
<proteinExistence type="predicted"/>